<dbReference type="Gene3D" id="1.10.1450.10">
    <property type="entry name" value="Tetraspanin"/>
    <property type="match status" value="1"/>
</dbReference>
<evidence type="ECO:0000256" key="2">
    <source>
        <dbReference type="ARBA" id="ARBA00006840"/>
    </source>
</evidence>
<name>A0AAN8ABS2_ELEMC</name>
<dbReference type="InterPro" id="IPR000301">
    <property type="entry name" value="Tetraspanin_animals"/>
</dbReference>
<evidence type="ECO:0000256" key="3">
    <source>
        <dbReference type="ARBA" id="ARBA00022692"/>
    </source>
</evidence>
<keyword evidence="3 7" id="KW-0812">Transmembrane</keyword>
<comment type="similarity">
    <text evidence="2 7">Belongs to the tetraspanin (TM4SF) family.</text>
</comment>
<dbReference type="Proteomes" id="UP001346869">
    <property type="component" value="Unassembled WGS sequence"/>
</dbReference>
<sequence length="259" mass="28665">MTKVNICLKRLLTIFNIFFAIIGGLVLCLAFLTQTLTFSHVQVEGRSTVLIALYLFGSITMVIAVLGAYGSHKESKGCLIAFLVCMVIGSMAMLRTGIPAAAMRPKAAGVLEEKLRMLLPLDTATSDVRVLAESLQLQAHCCGMFSYKDWEDNIPDSCLCSRAAEMQGICQNVFIGMRSKVIYEEACFPIIRHYFLFVVDFMIGVAFTLAALALLGMALSSLMIHQMRYTNRSQMVMTVPAVFSGMPPKYEELQNPPEY</sequence>
<feature type="disulfide bond" evidence="6">
    <location>
        <begin position="142"/>
        <end position="158"/>
    </location>
</feature>
<comment type="caution">
    <text evidence="8">The sequence shown here is derived from an EMBL/GenBank/DDBJ whole genome shotgun (WGS) entry which is preliminary data.</text>
</comment>
<dbReference type="PIRSF" id="PIRSF002419">
    <property type="entry name" value="Tetraspanin"/>
    <property type="match status" value="1"/>
</dbReference>
<evidence type="ECO:0000313" key="9">
    <source>
        <dbReference type="Proteomes" id="UP001346869"/>
    </source>
</evidence>
<evidence type="ECO:0000256" key="1">
    <source>
        <dbReference type="ARBA" id="ARBA00004141"/>
    </source>
</evidence>
<evidence type="ECO:0000256" key="7">
    <source>
        <dbReference type="RuleBase" id="RU361218"/>
    </source>
</evidence>
<dbReference type="InterPro" id="IPR018499">
    <property type="entry name" value="Tetraspanin/Peripherin"/>
</dbReference>
<dbReference type="PANTHER" id="PTHR19282">
    <property type="entry name" value="TETRASPANIN"/>
    <property type="match status" value="1"/>
</dbReference>
<keyword evidence="4 7" id="KW-1133">Transmembrane helix</keyword>
<protein>
    <recommendedName>
        <fullName evidence="7">Tetraspanin</fullName>
    </recommendedName>
</protein>
<accession>A0AAN8ABS2</accession>
<feature type="transmembrane region" description="Helical" evidence="7">
    <location>
        <begin position="12"/>
        <end position="32"/>
    </location>
</feature>
<reference evidence="8 9" key="2">
    <citation type="journal article" date="2023" name="Mol. Biol. Evol.">
        <title>Genomics of Secondarily Temperate Adaptation in the Only Non-Antarctic Icefish.</title>
        <authorList>
            <person name="Rivera-Colon A.G."/>
            <person name="Rayamajhi N."/>
            <person name="Minhas B.F."/>
            <person name="Madrigal G."/>
            <person name="Bilyk K.T."/>
            <person name="Yoon V."/>
            <person name="Hune M."/>
            <person name="Gregory S."/>
            <person name="Cheng C.H.C."/>
            <person name="Catchen J.M."/>
        </authorList>
    </citation>
    <scope>NUCLEOTIDE SEQUENCE [LARGE SCALE GENOMIC DNA]</scope>
    <source>
        <strain evidence="8">JMC-PN-2008</strain>
    </source>
</reference>
<keyword evidence="9" id="KW-1185">Reference proteome</keyword>
<dbReference type="PANTHER" id="PTHR19282:SF544">
    <property type="entry name" value="TETRASPANIN"/>
    <property type="match status" value="1"/>
</dbReference>
<dbReference type="Pfam" id="PF00335">
    <property type="entry name" value="Tetraspanin"/>
    <property type="match status" value="1"/>
</dbReference>
<feature type="transmembrane region" description="Helical" evidence="7">
    <location>
        <begin position="77"/>
        <end position="98"/>
    </location>
</feature>
<keyword evidence="6" id="KW-1015">Disulfide bond</keyword>
<evidence type="ECO:0000256" key="5">
    <source>
        <dbReference type="ARBA" id="ARBA00023136"/>
    </source>
</evidence>
<dbReference type="GO" id="GO:0005886">
    <property type="term" value="C:plasma membrane"/>
    <property type="evidence" value="ECO:0007669"/>
    <property type="project" value="TreeGrafter"/>
</dbReference>
<reference evidence="8 9" key="1">
    <citation type="journal article" date="2023" name="Genes (Basel)">
        <title>Chromosome-Level Genome Assembly and Circadian Gene Repertoire of the Patagonia Blennie Eleginops maclovinus-The Closest Ancestral Proxy of Antarctic Cryonotothenioids.</title>
        <authorList>
            <person name="Cheng C.C."/>
            <person name="Rivera-Colon A.G."/>
            <person name="Minhas B.F."/>
            <person name="Wilson L."/>
            <person name="Rayamajhi N."/>
            <person name="Vargas-Chacoff L."/>
            <person name="Catchen J.M."/>
        </authorList>
    </citation>
    <scope>NUCLEOTIDE SEQUENCE [LARGE SCALE GENOMIC DNA]</scope>
    <source>
        <strain evidence="8">JMC-PN-2008</strain>
    </source>
</reference>
<feature type="transmembrane region" description="Helical" evidence="7">
    <location>
        <begin position="201"/>
        <end position="224"/>
    </location>
</feature>
<organism evidence="8 9">
    <name type="scientific">Eleginops maclovinus</name>
    <name type="common">Patagonian blennie</name>
    <name type="synonym">Eleginus maclovinus</name>
    <dbReference type="NCBI Taxonomy" id="56733"/>
    <lineage>
        <taxon>Eukaryota</taxon>
        <taxon>Metazoa</taxon>
        <taxon>Chordata</taxon>
        <taxon>Craniata</taxon>
        <taxon>Vertebrata</taxon>
        <taxon>Euteleostomi</taxon>
        <taxon>Actinopterygii</taxon>
        <taxon>Neopterygii</taxon>
        <taxon>Teleostei</taxon>
        <taxon>Neoteleostei</taxon>
        <taxon>Acanthomorphata</taxon>
        <taxon>Eupercaria</taxon>
        <taxon>Perciformes</taxon>
        <taxon>Notothenioidei</taxon>
        <taxon>Eleginopidae</taxon>
        <taxon>Eleginops</taxon>
    </lineage>
</organism>
<comment type="subcellular location">
    <subcellularLocation>
        <location evidence="1 7">Membrane</location>
        <topology evidence="1 7">Multi-pass membrane protein</topology>
    </subcellularLocation>
</comment>
<gene>
    <name evidence="8" type="ORF">PBY51_009072</name>
</gene>
<evidence type="ECO:0000313" key="8">
    <source>
        <dbReference type="EMBL" id="KAK5849428.1"/>
    </source>
</evidence>
<evidence type="ECO:0000256" key="4">
    <source>
        <dbReference type="ARBA" id="ARBA00022989"/>
    </source>
</evidence>
<dbReference type="PRINTS" id="PR00259">
    <property type="entry name" value="TMFOUR"/>
</dbReference>
<dbReference type="InterPro" id="IPR008952">
    <property type="entry name" value="Tetraspanin_EC2_sf"/>
</dbReference>
<feature type="transmembrane region" description="Helical" evidence="7">
    <location>
        <begin position="52"/>
        <end position="70"/>
    </location>
</feature>
<proteinExistence type="inferred from homology"/>
<keyword evidence="5 7" id="KW-0472">Membrane</keyword>
<dbReference type="AlphaFoldDB" id="A0AAN8ABS2"/>
<dbReference type="SUPFAM" id="SSF48652">
    <property type="entry name" value="Tetraspanin"/>
    <property type="match status" value="1"/>
</dbReference>
<dbReference type="EMBL" id="JAUZQC010000024">
    <property type="protein sequence ID" value="KAK5849428.1"/>
    <property type="molecule type" value="Genomic_DNA"/>
</dbReference>
<evidence type="ECO:0000256" key="6">
    <source>
        <dbReference type="PIRSR" id="PIRSR002419-1"/>
    </source>
</evidence>